<dbReference type="RefSeq" id="WP_010778517.1">
    <property type="nucleotide sequence ID" value="NZ_ASWH01000002.1"/>
</dbReference>
<dbReference type="EMBL" id="ASWH01000002">
    <property type="protein sequence ID" value="EOW79243.1"/>
    <property type="molecule type" value="Genomic_DNA"/>
</dbReference>
<dbReference type="EMBL" id="AJDQ01000002">
    <property type="protein sequence ID" value="EOI58880.1"/>
    <property type="molecule type" value="Genomic_DNA"/>
</dbReference>
<reference evidence="1 3" key="1">
    <citation type="submission" date="2013-02" db="EMBL/GenBank/DDBJ databases">
        <title>The Genome Sequence of Enterococcus gilvus ATCC BAA-350.</title>
        <authorList>
            <consortium name="The Broad Institute Genome Sequencing Platform"/>
            <consortium name="The Broad Institute Genome Sequencing Center for Infectious Disease"/>
            <person name="Earl A.M."/>
            <person name="Gilmore M.S."/>
            <person name="Lebreton F."/>
            <person name="Walker B."/>
            <person name="Young S.K."/>
            <person name="Zeng Q."/>
            <person name="Gargeya S."/>
            <person name="Fitzgerald M."/>
            <person name="Haas B."/>
            <person name="Abouelleil A."/>
            <person name="Alvarado L."/>
            <person name="Arachchi H.M."/>
            <person name="Berlin A.M."/>
            <person name="Chapman S.B."/>
            <person name="Dewar J."/>
            <person name="Goldberg J."/>
            <person name="Griggs A."/>
            <person name="Gujja S."/>
            <person name="Hansen M."/>
            <person name="Howarth C."/>
            <person name="Imamovic A."/>
            <person name="Larimer J."/>
            <person name="McCowan C."/>
            <person name="Murphy C."/>
            <person name="Neiman D."/>
            <person name="Pearson M."/>
            <person name="Priest M."/>
            <person name="Roberts A."/>
            <person name="Saif S."/>
            <person name="Shea T."/>
            <person name="Sisk P."/>
            <person name="Sykes S."/>
            <person name="Wortman J."/>
            <person name="Nusbaum C."/>
            <person name="Birren B."/>
        </authorList>
    </citation>
    <scope>NUCLEOTIDE SEQUENCE [LARGE SCALE GENOMIC DNA]</scope>
    <source>
        <strain evidence="1 3">ATCC BAA-350</strain>
    </source>
</reference>
<sequence>MARLSKADFKKKYGYSESTYQRRISKLKNTDFFCKAYKRPTSQEVIIETDLYDLYQDFESYNRLLTRKIKPDEFLKMEKIGA</sequence>
<name>R2VLY9_9ENTE</name>
<organism evidence="1 3">
    <name type="scientific">Enterococcus gilvus ATCC BAA-350</name>
    <dbReference type="NCBI Taxonomy" id="1158614"/>
    <lineage>
        <taxon>Bacteria</taxon>
        <taxon>Bacillati</taxon>
        <taxon>Bacillota</taxon>
        <taxon>Bacilli</taxon>
        <taxon>Lactobacillales</taxon>
        <taxon>Enterococcaceae</taxon>
        <taxon>Enterococcus</taxon>
    </lineage>
</organism>
<dbReference type="Proteomes" id="UP000013750">
    <property type="component" value="Unassembled WGS sequence"/>
</dbReference>
<accession>R2VLY9</accession>
<gene>
    <name evidence="2" type="ORF">I592_03381</name>
    <name evidence="1" type="ORF">UKC_00066</name>
</gene>
<dbReference type="OrthoDB" id="2191547at2"/>
<dbReference type="AlphaFoldDB" id="R2VLY9"/>
<evidence type="ECO:0000313" key="4">
    <source>
        <dbReference type="Proteomes" id="UP000014160"/>
    </source>
</evidence>
<dbReference type="HOGENOM" id="CLU_194414_0_0_9"/>
<dbReference type="PATRIC" id="fig|1158614.3.peg.51"/>
<protein>
    <submittedName>
        <fullName evidence="1">Uncharacterized protein</fullName>
    </submittedName>
</protein>
<reference evidence="2 4" key="2">
    <citation type="submission" date="2013-03" db="EMBL/GenBank/DDBJ databases">
        <title>The Genome Sequence of Enterococcus gilvus ATCC BAA-350 (PacBio/Illumina hybrid assembly).</title>
        <authorList>
            <consortium name="The Broad Institute Genomics Platform"/>
            <consortium name="The Broad Institute Genome Sequencing Center for Infectious Disease"/>
            <person name="Earl A."/>
            <person name="Russ C."/>
            <person name="Gilmore M."/>
            <person name="Surin D."/>
            <person name="Walker B."/>
            <person name="Young S."/>
            <person name="Zeng Q."/>
            <person name="Gargeya S."/>
            <person name="Fitzgerald M."/>
            <person name="Haas B."/>
            <person name="Abouelleil A."/>
            <person name="Allen A.W."/>
            <person name="Alvarado L."/>
            <person name="Arachchi H.M."/>
            <person name="Berlin A.M."/>
            <person name="Chapman S.B."/>
            <person name="Gainer-Dewar J."/>
            <person name="Goldberg J."/>
            <person name="Griggs A."/>
            <person name="Gujja S."/>
            <person name="Hansen M."/>
            <person name="Howarth C."/>
            <person name="Imamovic A."/>
            <person name="Ireland A."/>
            <person name="Larimer J."/>
            <person name="McCowan C."/>
            <person name="Murphy C."/>
            <person name="Pearson M."/>
            <person name="Poon T.W."/>
            <person name="Priest M."/>
            <person name="Roberts A."/>
            <person name="Saif S."/>
            <person name="Shea T."/>
            <person name="Sisk P."/>
            <person name="Sykes S."/>
            <person name="Wortman J."/>
            <person name="Nusbaum C."/>
            <person name="Birren B."/>
        </authorList>
    </citation>
    <scope>NUCLEOTIDE SEQUENCE [LARGE SCALE GENOMIC DNA]</scope>
    <source>
        <strain evidence="2 4">ATCC BAA-350</strain>
    </source>
</reference>
<proteinExistence type="predicted"/>
<evidence type="ECO:0000313" key="3">
    <source>
        <dbReference type="Proteomes" id="UP000013750"/>
    </source>
</evidence>
<evidence type="ECO:0000313" key="2">
    <source>
        <dbReference type="EMBL" id="EOW79243.1"/>
    </source>
</evidence>
<keyword evidence="4" id="KW-1185">Reference proteome</keyword>
<evidence type="ECO:0000313" key="1">
    <source>
        <dbReference type="EMBL" id="EOI58880.1"/>
    </source>
</evidence>
<comment type="caution">
    <text evidence="1">The sequence shown here is derived from an EMBL/GenBank/DDBJ whole genome shotgun (WGS) entry which is preliminary data.</text>
</comment>
<dbReference type="Proteomes" id="UP000014160">
    <property type="component" value="Unassembled WGS sequence"/>
</dbReference>